<feature type="transmembrane region" description="Helical" evidence="8">
    <location>
        <begin position="919"/>
        <end position="939"/>
    </location>
</feature>
<feature type="domain" description="Protein kinase" evidence="9">
    <location>
        <begin position="150"/>
        <end position="530"/>
    </location>
</feature>
<dbReference type="InterPro" id="IPR004840">
    <property type="entry name" value="Amino_acid_permease_CS"/>
</dbReference>
<keyword evidence="6 8" id="KW-0472">Membrane</keyword>
<dbReference type="PROSITE" id="PS00108">
    <property type="entry name" value="PROTEIN_KINASE_ST"/>
    <property type="match status" value="1"/>
</dbReference>
<keyword evidence="5 8" id="KW-1133">Transmembrane helix</keyword>
<dbReference type="SMART" id="SM00220">
    <property type="entry name" value="S_TKc"/>
    <property type="match status" value="1"/>
</dbReference>
<gene>
    <name evidence="10" type="ORF">EG328_000878</name>
</gene>
<evidence type="ECO:0000256" key="5">
    <source>
        <dbReference type="ARBA" id="ARBA00022989"/>
    </source>
</evidence>
<evidence type="ECO:0000256" key="6">
    <source>
        <dbReference type="ARBA" id="ARBA00023136"/>
    </source>
</evidence>
<feature type="transmembrane region" description="Helical" evidence="8">
    <location>
        <begin position="821"/>
        <end position="846"/>
    </location>
</feature>
<accession>A0A8H3V1B5</accession>
<sequence length="1141" mass="128005">MLRRSARILKRPVENDGLTETRRVRTRGAAPGPAPGPIQENYEKRTVPWLVKYARDRVITEALAGNLRKADMIARIRQFDNREAELTRQREEIRLQEAEAGDVPMPGIPAFVERGAKMVPQLPRGDLFSNIEWYETHDTHASTQDRDTWWRMEKRVGLGAYGYVSFWVKIDHTGIIIDRIVLKDQLVSLWNTHNRLAWAYDRGSHVRPLEADIHARLFRRNERQISKYRGCQYDDRTYVFRMYTEFARFGNLWDLMKKYVSCKKRPESKSNWNSDRTQIATQTRSNCIPEAFIWYVAQELVRAIRTMRDGCDEDGEISPENAGRPWAEVLHLDLKPPNILLGETASEDVDAALHQWPTIVITDFGISAEVQTEWNNPKDYAGRGTPGYMAPEQFRQINRDQALYPEQQFTSKTNVWGVGAVLYDLCNPSPNDGKYGTGGPCWRDEAEERRRRYIHVDLAEQPPGNLNPEDLKWRKLPARRETSSEEPEEEKHVYSEALRTLIAQCLEYYPARRPTIENLLAAIRVNRDKFDDLDAPFEDMGDEEISLEGASMFKLDSMDDVYFPVVEPELTEKAALDPELQLRASDGSGSDLPRYNGGTTAEKHQELSFWTRNGCTMESFKRRTVDDAHNQLNQTLKPRHLHMIAIGGSIGAGLFVGSGSALANGGPGALLLDFGIIGIMMFNVVYALGELAVMYPVSGGFYTYSTRFVDPSWGFAMGWNYVFQWAVVLPLELTVAAITVEYWGAGVNVAVWITVFLLGIVLINIFGVLGFAEEEFWSSILKLAAIIIFMFIALVLVLGGGKPGTPYDEYYGARLFYDPGAFANGFKGVCAVFVTAAFAFSGTELVGLAAAEAQNPAKALPGAIKQVFWRITLFYILSLLFVSLLVPYDNPNLLGNEGAAASPFVIAAANAKLVGFDSFMNVVILVSVISIGNSGVYGGSRTLTALAEQGYAPKIFAYIDRSGRPLFSTIAIIVCGLLAYMNLAATGETIFNWLLALSGLAALFTWGSICLAHIRFRAAWKHHGHTVDEIPFQAVFGVYGSWIGLLMIFLVLVAQFYVAIWPLGGGVNSAAGFFQVMLALPVVMAFWIIGYVWKGRHMGFLTLDKIDVDSGRREVDWERINGYKAHVASKPMWRRLIHAAF</sequence>
<evidence type="ECO:0000259" key="9">
    <source>
        <dbReference type="PROSITE" id="PS50011"/>
    </source>
</evidence>
<dbReference type="InterPro" id="IPR000719">
    <property type="entry name" value="Prot_kinase_dom"/>
</dbReference>
<evidence type="ECO:0000256" key="1">
    <source>
        <dbReference type="ARBA" id="ARBA00004141"/>
    </source>
</evidence>
<keyword evidence="2" id="KW-0813">Transport</keyword>
<dbReference type="Gene3D" id="1.20.1740.10">
    <property type="entry name" value="Amino acid/polyamine transporter I"/>
    <property type="match status" value="1"/>
</dbReference>
<feature type="transmembrane region" description="Helical" evidence="8">
    <location>
        <begin position="749"/>
        <end position="771"/>
    </location>
</feature>
<evidence type="ECO:0000256" key="7">
    <source>
        <dbReference type="SAM" id="MobiDB-lite"/>
    </source>
</evidence>
<feature type="transmembrane region" description="Helical" evidence="8">
    <location>
        <begin position="783"/>
        <end position="801"/>
    </location>
</feature>
<evidence type="ECO:0000256" key="4">
    <source>
        <dbReference type="ARBA" id="ARBA00022970"/>
    </source>
</evidence>
<feature type="transmembrane region" description="Helical" evidence="8">
    <location>
        <begin position="966"/>
        <end position="984"/>
    </location>
</feature>
<dbReference type="SUPFAM" id="SSF56112">
    <property type="entry name" value="Protein kinase-like (PK-like)"/>
    <property type="match status" value="1"/>
</dbReference>
<evidence type="ECO:0000313" key="10">
    <source>
        <dbReference type="EMBL" id="KAE9979393.1"/>
    </source>
</evidence>
<comment type="caution">
    <text evidence="10">The sequence shown here is derived from an EMBL/GenBank/DDBJ whole genome shotgun (WGS) entry which is preliminary data.</text>
</comment>
<feature type="compositionally biased region" description="Basic and acidic residues" evidence="7">
    <location>
        <begin position="11"/>
        <end position="23"/>
    </location>
</feature>
<protein>
    <recommendedName>
        <fullName evidence="9">Protein kinase domain-containing protein</fullName>
    </recommendedName>
</protein>
<feature type="region of interest" description="Disordered" evidence="7">
    <location>
        <begin position="10"/>
        <end position="41"/>
    </location>
</feature>
<dbReference type="GO" id="GO:0005524">
    <property type="term" value="F:ATP binding"/>
    <property type="evidence" value="ECO:0007669"/>
    <property type="project" value="InterPro"/>
</dbReference>
<dbReference type="InterPro" id="IPR050524">
    <property type="entry name" value="APC_YAT"/>
</dbReference>
<dbReference type="AlphaFoldDB" id="A0A8H3V1B5"/>
<dbReference type="GO" id="GO:0004672">
    <property type="term" value="F:protein kinase activity"/>
    <property type="evidence" value="ECO:0007669"/>
    <property type="project" value="InterPro"/>
</dbReference>
<evidence type="ECO:0000256" key="2">
    <source>
        <dbReference type="ARBA" id="ARBA00022448"/>
    </source>
</evidence>
<dbReference type="EMBL" id="WNWS01000119">
    <property type="protein sequence ID" value="KAE9979393.1"/>
    <property type="molecule type" value="Genomic_DNA"/>
</dbReference>
<dbReference type="FunFam" id="1.20.1740.10:FF:000017">
    <property type="entry name" value="Amino acid permease"/>
    <property type="match status" value="1"/>
</dbReference>
<proteinExistence type="predicted"/>
<dbReference type="Proteomes" id="UP000447873">
    <property type="component" value="Unassembled WGS sequence"/>
</dbReference>
<comment type="subcellular location">
    <subcellularLocation>
        <location evidence="1">Membrane</location>
        <topology evidence="1">Multi-pass membrane protein</topology>
    </subcellularLocation>
</comment>
<evidence type="ECO:0000256" key="8">
    <source>
        <dbReference type="SAM" id="Phobius"/>
    </source>
</evidence>
<dbReference type="Pfam" id="PF00324">
    <property type="entry name" value="AA_permease"/>
    <property type="match status" value="1"/>
</dbReference>
<dbReference type="InterPro" id="IPR011009">
    <property type="entry name" value="Kinase-like_dom_sf"/>
</dbReference>
<keyword evidence="3 8" id="KW-0812">Transmembrane</keyword>
<dbReference type="PANTHER" id="PTHR43341">
    <property type="entry name" value="AMINO ACID PERMEASE"/>
    <property type="match status" value="1"/>
</dbReference>
<feature type="transmembrane region" description="Helical" evidence="8">
    <location>
        <begin position="1035"/>
        <end position="1060"/>
    </location>
</feature>
<dbReference type="Gene3D" id="1.10.510.10">
    <property type="entry name" value="Transferase(Phosphotransferase) domain 1"/>
    <property type="match status" value="1"/>
</dbReference>
<dbReference type="GO" id="GO:0015171">
    <property type="term" value="F:amino acid transmembrane transporter activity"/>
    <property type="evidence" value="ECO:0007669"/>
    <property type="project" value="TreeGrafter"/>
</dbReference>
<feature type="transmembrane region" description="Helical" evidence="8">
    <location>
        <begin position="641"/>
        <end position="662"/>
    </location>
</feature>
<feature type="transmembrane region" description="Helical" evidence="8">
    <location>
        <begin position="674"/>
        <end position="697"/>
    </location>
</feature>
<reference evidence="10 11" key="1">
    <citation type="submission" date="2018-12" db="EMBL/GenBank/DDBJ databases">
        <title>Venturia inaequalis Genome Resource.</title>
        <authorList>
            <person name="Lichtner F.J."/>
        </authorList>
    </citation>
    <scope>NUCLEOTIDE SEQUENCE [LARGE SCALE GENOMIC DNA]</scope>
    <source>
        <strain evidence="10 11">120213</strain>
    </source>
</reference>
<feature type="transmembrane region" description="Helical" evidence="8">
    <location>
        <begin position="1072"/>
        <end position="1093"/>
    </location>
</feature>
<dbReference type="Pfam" id="PF00069">
    <property type="entry name" value="Pkinase"/>
    <property type="match status" value="1"/>
</dbReference>
<dbReference type="PROSITE" id="PS50011">
    <property type="entry name" value="PROTEIN_KINASE_DOM"/>
    <property type="match status" value="1"/>
</dbReference>
<dbReference type="PROSITE" id="PS00218">
    <property type="entry name" value="AMINO_ACID_PERMEASE_1"/>
    <property type="match status" value="1"/>
</dbReference>
<dbReference type="PANTHER" id="PTHR43341:SF12">
    <property type="entry name" value="AMINO ACID TRANSPORTER (EUROFUNG)"/>
    <property type="match status" value="1"/>
</dbReference>
<dbReference type="GO" id="GO:0016020">
    <property type="term" value="C:membrane"/>
    <property type="evidence" value="ECO:0007669"/>
    <property type="project" value="UniProtKB-SubCell"/>
</dbReference>
<evidence type="ECO:0000256" key="3">
    <source>
        <dbReference type="ARBA" id="ARBA00022692"/>
    </source>
</evidence>
<dbReference type="InterPro" id="IPR008271">
    <property type="entry name" value="Ser/Thr_kinase_AS"/>
</dbReference>
<name>A0A8H3V1B5_VENIN</name>
<keyword evidence="4" id="KW-0029">Amino-acid transport</keyword>
<organism evidence="10 11">
    <name type="scientific">Venturia inaequalis</name>
    <name type="common">Apple scab fungus</name>
    <dbReference type="NCBI Taxonomy" id="5025"/>
    <lineage>
        <taxon>Eukaryota</taxon>
        <taxon>Fungi</taxon>
        <taxon>Dikarya</taxon>
        <taxon>Ascomycota</taxon>
        <taxon>Pezizomycotina</taxon>
        <taxon>Dothideomycetes</taxon>
        <taxon>Pleosporomycetidae</taxon>
        <taxon>Venturiales</taxon>
        <taxon>Venturiaceae</taxon>
        <taxon>Venturia</taxon>
    </lineage>
</organism>
<feature type="transmembrane region" description="Helical" evidence="8">
    <location>
        <begin position="867"/>
        <end position="888"/>
    </location>
</feature>
<dbReference type="InterPro" id="IPR004841">
    <property type="entry name" value="AA-permease/SLC12A_dom"/>
</dbReference>
<feature type="transmembrane region" description="Helical" evidence="8">
    <location>
        <begin position="990"/>
        <end position="1014"/>
    </location>
</feature>
<evidence type="ECO:0000313" key="11">
    <source>
        <dbReference type="Proteomes" id="UP000447873"/>
    </source>
</evidence>